<dbReference type="Gene3D" id="3.40.640.10">
    <property type="entry name" value="Type I PLP-dependent aspartate aminotransferase-like (Major domain)"/>
    <property type="match status" value="1"/>
</dbReference>
<dbReference type="GO" id="GO:0030170">
    <property type="term" value="F:pyridoxal phosphate binding"/>
    <property type="evidence" value="ECO:0007669"/>
    <property type="project" value="InterPro"/>
</dbReference>
<name>A0A2A5RKE2_9LACT</name>
<comment type="similarity">
    <text evidence="2 9">Belongs to the group II decarboxylase family.</text>
</comment>
<dbReference type="GO" id="GO:0006538">
    <property type="term" value="P:L-glutamate catabolic process"/>
    <property type="evidence" value="ECO:0007669"/>
    <property type="project" value="TreeGrafter"/>
</dbReference>
<evidence type="ECO:0000256" key="10">
    <source>
        <dbReference type="RuleBase" id="RU361171"/>
    </source>
</evidence>
<dbReference type="EC" id="4.1.1.15" evidence="3 10"/>
<keyword evidence="6 9" id="KW-0456">Lyase</keyword>
<dbReference type="STRING" id="1291764.GCA_001311235_02263"/>
<dbReference type="FunFam" id="3.40.640.10:FF:000017">
    <property type="entry name" value="Glutamate decarboxylase"/>
    <property type="match status" value="1"/>
</dbReference>
<dbReference type="NCBIfam" id="TIGR01788">
    <property type="entry name" value="Glu-decarb-GAD"/>
    <property type="match status" value="1"/>
</dbReference>
<accession>A0A2A5RKE2</accession>
<dbReference type="Gene3D" id="4.10.280.50">
    <property type="match status" value="1"/>
</dbReference>
<evidence type="ECO:0000256" key="9">
    <source>
        <dbReference type="RuleBase" id="RU000382"/>
    </source>
</evidence>
<dbReference type="SUPFAM" id="SSF53383">
    <property type="entry name" value="PLP-dependent transferases"/>
    <property type="match status" value="1"/>
</dbReference>
<dbReference type="Proteomes" id="UP000218181">
    <property type="component" value="Unassembled WGS sequence"/>
</dbReference>
<feature type="modified residue" description="N6-(pyridoxal phosphate)lysine" evidence="8">
    <location>
        <position position="277"/>
    </location>
</feature>
<evidence type="ECO:0000256" key="4">
    <source>
        <dbReference type="ARBA" id="ARBA00022793"/>
    </source>
</evidence>
<dbReference type="InterPro" id="IPR015421">
    <property type="entry name" value="PyrdxlP-dep_Trfase_major"/>
</dbReference>
<gene>
    <name evidence="11" type="ORF">RT41_GL001733</name>
</gene>
<dbReference type="InterPro" id="IPR002129">
    <property type="entry name" value="PyrdxlP-dep_de-COase"/>
</dbReference>
<dbReference type="Gene3D" id="3.90.1150.160">
    <property type="match status" value="1"/>
</dbReference>
<dbReference type="GO" id="GO:0004351">
    <property type="term" value="F:glutamate decarboxylase activity"/>
    <property type="evidence" value="ECO:0007669"/>
    <property type="project" value="UniProtKB-EC"/>
</dbReference>
<dbReference type="PANTHER" id="PTHR43321">
    <property type="entry name" value="GLUTAMATE DECARBOXYLASE"/>
    <property type="match status" value="1"/>
</dbReference>
<dbReference type="OrthoDB" id="9803665at2"/>
<evidence type="ECO:0000256" key="6">
    <source>
        <dbReference type="ARBA" id="ARBA00023239"/>
    </source>
</evidence>
<evidence type="ECO:0000256" key="2">
    <source>
        <dbReference type="ARBA" id="ARBA00009533"/>
    </source>
</evidence>
<comment type="catalytic activity">
    <reaction evidence="7 10">
        <text>L-glutamate + H(+) = 4-aminobutanoate + CO2</text>
        <dbReference type="Rhea" id="RHEA:17785"/>
        <dbReference type="ChEBI" id="CHEBI:15378"/>
        <dbReference type="ChEBI" id="CHEBI:16526"/>
        <dbReference type="ChEBI" id="CHEBI:29985"/>
        <dbReference type="ChEBI" id="CHEBI:59888"/>
        <dbReference type="EC" id="4.1.1.15"/>
    </reaction>
</comment>
<keyword evidence="12" id="KW-1185">Reference proteome</keyword>
<dbReference type="EMBL" id="JXJU01000007">
    <property type="protein sequence ID" value="PCR99620.1"/>
    <property type="molecule type" value="Genomic_DNA"/>
</dbReference>
<evidence type="ECO:0000313" key="11">
    <source>
        <dbReference type="EMBL" id="PCR99620.1"/>
    </source>
</evidence>
<evidence type="ECO:0000256" key="8">
    <source>
        <dbReference type="PIRSR" id="PIRSR602129-50"/>
    </source>
</evidence>
<dbReference type="AlphaFoldDB" id="A0A2A5RKE2"/>
<proteinExistence type="inferred from homology"/>
<evidence type="ECO:0000313" key="12">
    <source>
        <dbReference type="Proteomes" id="UP000218181"/>
    </source>
</evidence>
<keyword evidence="5 8" id="KW-0663">Pyridoxal phosphate</keyword>
<comment type="cofactor">
    <cofactor evidence="1 8 9">
        <name>pyridoxal 5'-phosphate</name>
        <dbReference type="ChEBI" id="CHEBI:597326"/>
    </cofactor>
</comment>
<dbReference type="GO" id="GO:0005829">
    <property type="term" value="C:cytosol"/>
    <property type="evidence" value="ECO:0007669"/>
    <property type="project" value="TreeGrafter"/>
</dbReference>
<organism evidence="11 12">
    <name type="scientific">Lactococcus fujiensis JCM 16395</name>
    <dbReference type="NCBI Taxonomy" id="1291764"/>
    <lineage>
        <taxon>Bacteria</taxon>
        <taxon>Bacillati</taxon>
        <taxon>Bacillota</taxon>
        <taxon>Bacilli</taxon>
        <taxon>Lactobacillales</taxon>
        <taxon>Streptococcaceae</taxon>
        <taxon>Lactococcus</taxon>
    </lineage>
</organism>
<keyword evidence="4 10" id="KW-0210">Decarboxylase</keyword>
<dbReference type="RefSeq" id="WP_096818313.1">
    <property type="nucleotide sequence ID" value="NZ_JXJU01000007.1"/>
</dbReference>
<evidence type="ECO:0000256" key="3">
    <source>
        <dbReference type="ARBA" id="ARBA00012421"/>
    </source>
</evidence>
<evidence type="ECO:0000256" key="7">
    <source>
        <dbReference type="ARBA" id="ARBA00048868"/>
    </source>
</evidence>
<comment type="caution">
    <text evidence="11">The sequence shown here is derived from an EMBL/GenBank/DDBJ whole genome shotgun (WGS) entry which is preliminary data.</text>
</comment>
<evidence type="ECO:0000256" key="5">
    <source>
        <dbReference type="ARBA" id="ARBA00022898"/>
    </source>
</evidence>
<protein>
    <recommendedName>
        <fullName evidence="3 10">Glutamate decarboxylase</fullName>
        <ecNumber evidence="3 10">4.1.1.15</ecNumber>
    </recommendedName>
</protein>
<reference evidence="11 12" key="1">
    <citation type="submission" date="2014-12" db="EMBL/GenBank/DDBJ databases">
        <title>Draft genome sequences of 10 type strains of Lactococcus.</title>
        <authorList>
            <person name="Sun Z."/>
            <person name="Zhong Z."/>
            <person name="Liu W."/>
            <person name="Zhang W."/>
            <person name="Zhang H."/>
        </authorList>
    </citation>
    <scope>NUCLEOTIDE SEQUENCE [LARGE SCALE GENOMIC DNA]</scope>
    <source>
        <strain evidence="11 12">JCM 16395</strain>
    </source>
</reference>
<evidence type="ECO:0000256" key="1">
    <source>
        <dbReference type="ARBA" id="ARBA00001933"/>
    </source>
</evidence>
<dbReference type="InterPro" id="IPR015424">
    <property type="entry name" value="PyrdxlP-dep_Trfase"/>
</dbReference>
<sequence>MLEKKQKLDEEQTIHPLYSRNSFDMKKRSPLNVFPEEPMNPDTAYHIVHDFAMLDGNARLNLATFGTTWMDDYANRLYSESYDKNAIDKDEYPETAKIEMKCWKMLADLWNCEDPEHTIGCSAVGSSEACMLGALALKRKWAEKRKAEGKPADRPNLVISAAEQVVWLKFANYFDVEIRRVPISLDHKCLDGYKLEDYVDENTIGVVAILGVTYTGMYEPVKMISEKLDEIQNKTGLDIKIHVDAATGGFVTPFLYPELEWDFRVPRVVSINASGHKYGMVYQSVAWTVWRDATQLPESLVFHVSYLGGDMPTFTLNFSKPGAQILLQYYNFLRLGFNGYKDILVALREVAQHLADEIGKMPEFELWNNPTDSPVFAWMLKKDVQRNWTLFDLEDRLRMKGWQVPAYPMPEDLTSITVQRIVVREGLTMDLANELLLDIRKQVEFLEKQKG</sequence>
<dbReference type="InterPro" id="IPR010107">
    <property type="entry name" value="Glutamate_decarboxylase"/>
</dbReference>
<dbReference type="PANTHER" id="PTHR43321:SF3">
    <property type="entry name" value="GLUTAMATE DECARBOXYLASE"/>
    <property type="match status" value="1"/>
</dbReference>
<dbReference type="Pfam" id="PF00282">
    <property type="entry name" value="Pyridoxal_deC"/>
    <property type="match status" value="1"/>
</dbReference>
<dbReference type="GO" id="GO:0004058">
    <property type="term" value="F:aromatic-L-amino-acid decarboxylase activity"/>
    <property type="evidence" value="ECO:0007669"/>
    <property type="project" value="UniProtKB-ARBA"/>
</dbReference>